<dbReference type="Pfam" id="PF13975">
    <property type="entry name" value="gag-asp_proteas"/>
    <property type="match status" value="1"/>
</dbReference>
<dbReference type="InterPro" id="IPR001969">
    <property type="entry name" value="Aspartic_peptidase_AS"/>
</dbReference>
<dbReference type="InterPro" id="IPR021109">
    <property type="entry name" value="Peptidase_aspartic_dom_sf"/>
</dbReference>
<dbReference type="EMBL" id="JAIFRP010000127">
    <property type="protein sequence ID" value="KAK2578985.1"/>
    <property type="molecule type" value="Genomic_DNA"/>
</dbReference>
<reference evidence="1" key="1">
    <citation type="submission" date="2021-08" db="EMBL/GenBank/DDBJ databases">
        <authorList>
            <person name="Misof B."/>
            <person name="Oliver O."/>
            <person name="Podsiadlowski L."/>
            <person name="Donath A."/>
            <person name="Peters R."/>
            <person name="Mayer C."/>
            <person name="Rust J."/>
            <person name="Gunkel S."/>
            <person name="Lesny P."/>
            <person name="Martin S."/>
            <person name="Oeyen J.P."/>
            <person name="Petersen M."/>
            <person name="Panagiotis P."/>
            <person name="Wilbrandt J."/>
            <person name="Tanja T."/>
        </authorList>
    </citation>
    <scope>NUCLEOTIDE SEQUENCE</scope>
    <source>
        <strain evidence="1">GBR_01_08_01A</strain>
        <tissue evidence="1">Thorax + abdomen</tissue>
    </source>
</reference>
<dbReference type="GO" id="GO:0004190">
    <property type="term" value="F:aspartic-type endopeptidase activity"/>
    <property type="evidence" value="ECO:0007669"/>
    <property type="project" value="InterPro"/>
</dbReference>
<comment type="caution">
    <text evidence="1">The sequence shown here is derived from an EMBL/GenBank/DDBJ whole genome shotgun (WGS) entry which is preliminary data.</text>
</comment>
<evidence type="ECO:0000313" key="2">
    <source>
        <dbReference type="Proteomes" id="UP001258017"/>
    </source>
</evidence>
<gene>
    <name evidence="1" type="ORF">KPH14_012806</name>
</gene>
<dbReference type="GO" id="GO:0006508">
    <property type="term" value="P:proteolysis"/>
    <property type="evidence" value="ECO:0007669"/>
    <property type="project" value="InterPro"/>
</dbReference>
<keyword evidence="2" id="KW-1185">Reference proteome</keyword>
<dbReference type="SUPFAM" id="SSF50630">
    <property type="entry name" value="Acid proteases"/>
    <property type="match status" value="1"/>
</dbReference>
<evidence type="ECO:0000313" key="1">
    <source>
        <dbReference type="EMBL" id="KAK2578985.1"/>
    </source>
</evidence>
<dbReference type="AlphaFoldDB" id="A0AAD9RFU7"/>
<reference evidence="1" key="2">
    <citation type="journal article" date="2023" name="Commun. Biol.">
        <title>Intrasexual cuticular hydrocarbon dimorphism in a wasp sheds light on hydrocarbon biosynthesis genes in Hymenoptera.</title>
        <authorList>
            <person name="Moris V.C."/>
            <person name="Podsiadlowski L."/>
            <person name="Martin S."/>
            <person name="Oeyen J.P."/>
            <person name="Donath A."/>
            <person name="Petersen M."/>
            <person name="Wilbrandt J."/>
            <person name="Misof B."/>
            <person name="Liedtke D."/>
            <person name="Thamm M."/>
            <person name="Scheiner R."/>
            <person name="Schmitt T."/>
            <person name="Niehuis O."/>
        </authorList>
    </citation>
    <scope>NUCLEOTIDE SEQUENCE</scope>
    <source>
        <strain evidence="1">GBR_01_08_01A</strain>
    </source>
</reference>
<dbReference type="CDD" id="cd00303">
    <property type="entry name" value="retropepsin_like"/>
    <property type="match status" value="1"/>
</dbReference>
<accession>A0AAD9RFU7</accession>
<organism evidence="1 2">
    <name type="scientific">Odynerus spinipes</name>
    <dbReference type="NCBI Taxonomy" id="1348599"/>
    <lineage>
        <taxon>Eukaryota</taxon>
        <taxon>Metazoa</taxon>
        <taxon>Ecdysozoa</taxon>
        <taxon>Arthropoda</taxon>
        <taxon>Hexapoda</taxon>
        <taxon>Insecta</taxon>
        <taxon>Pterygota</taxon>
        <taxon>Neoptera</taxon>
        <taxon>Endopterygota</taxon>
        <taxon>Hymenoptera</taxon>
        <taxon>Apocrita</taxon>
        <taxon>Aculeata</taxon>
        <taxon>Vespoidea</taxon>
        <taxon>Vespidae</taxon>
        <taxon>Eumeninae</taxon>
        <taxon>Odynerus</taxon>
    </lineage>
</organism>
<proteinExistence type="predicted"/>
<dbReference type="Gene3D" id="2.40.70.10">
    <property type="entry name" value="Acid Proteases"/>
    <property type="match status" value="1"/>
</dbReference>
<name>A0AAD9RFU7_9HYME</name>
<dbReference type="PROSITE" id="PS00141">
    <property type="entry name" value="ASP_PROTEASE"/>
    <property type="match status" value="1"/>
</dbReference>
<protein>
    <submittedName>
        <fullName evidence="1">Uncharacterized protein</fullName>
    </submittedName>
</protein>
<dbReference type="Proteomes" id="UP001258017">
    <property type="component" value="Unassembled WGS sequence"/>
</dbReference>
<sequence length="209" mass="22870">MINTVFKDTRKELLNEEDSEAPDHPNSLSPEVSVELEGMKHRALIDTGSTITAMSEASYNMNAQQLLKCPALPISSTFAVGATGGRSTRLKKQLWAVIDFGGISVETAVVIVPGLVCPLILGVDTLRRARGHINFQAETLSVHSDTGSLTVGMQVSSSEEDKILKIAIHPLTYIDDHRGRINYENLVIQHGTKEQIELVRNLIAKFPLV</sequence>